<evidence type="ECO:0000313" key="2">
    <source>
        <dbReference type="EMBL" id="CAJ1380532.1"/>
    </source>
</evidence>
<gene>
    <name evidence="2" type="ORF">EVOR1521_LOCUS8452</name>
</gene>
<dbReference type="Proteomes" id="UP001178507">
    <property type="component" value="Unassembled WGS sequence"/>
</dbReference>
<feature type="compositionally biased region" description="Basic and acidic residues" evidence="1">
    <location>
        <begin position="31"/>
        <end position="42"/>
    </location>
</feature>
<organism evidence="2 3">
    <name type="scientific">Effrenium voratum</name>
    <dbReference type="NCBI Taxonomy" id="2562239"/>
    <lineage>
        <taxon>Eukaryota</taxon>
        <taxon>Sar</taxon>
        <taxon>Alveolata</taxon>
        <taxon>Dinophyceae</taxon>
        <taxon>Suessiales</taxon>
        <taxon>Symbiodiniaceae</taxon>
        <taxon>Effrenium</taxon>
    </lineage>
</organism>
<protein>
    <submittedName>
        <fullName evidence="2">Uncharacterized protein</fullName>
    </submittedName>
</protein>
<proteinExistence type="predicted"/>
<accession>A0AA36I3V0</accession>
<evidence type="ECO:0000313" key="3">
    <source>
        <dbReference type="Proteomes" id="UP001178507"/>
    </source>
</evidence>
<dbReference type="AlphaFoldDB" id="A0AA36I3V0"/>
<comment type="caution">
    <text evidence="2">The sequence shown here is derived from an EMBL/GenBank/DDBJ whole genome shotgun (WGS) entry which is preliminary data.</text>
</comment>
<reference evidence="2" key="1">
    <citation type="submission" date="2023-08" db="EMBL/GenBank/DDBJ databases">
        <authorList>
            <person name="Chen Y."/>
            <person name="Shah S."/>
            <person name="Dougan E. K."/>
            <person name="Thang M."/>
            <person name="Chan C."/>
        </authorList>
    </citation>
    <scope>NUCLEOTIDE SEQUENCE</scope>
</reference>
<feature type="non-terminal residue" evidence="2">
    <location>
        <position position="1"/>
    </location>
</feature>
<feature type="region of interest" description="Disordered" evidence="1">
    <location>
        <begin position="1"/>
        <end position="69"/>
    </location>
</feature>
<name>A0AA36I3V0_9DINO</name>
<evidence type="ECO:0000256" key="1">
    <source>
        <dbReference type="SAM" id="MobiDB-lite"/>
    </source>
</evidence>
<feature type="compositionally biased region" description="Gly residues" evidence="1">
    <location>
        <begin position="43"/>
        <end position="52"/>
    </location>
</feature>
<feature type="compositionally biased region" description="Basic and acidic residues" evidence="1">
    <location>
        <begin position="1"/>
        <end position="24"/>
    </location>
</feature>
<dbReference type="EMBL" id="CAUJNA010000718">
    <property type="protein sequence ID" value="CAJ1380532.1"/>
    <property type="molecule type" value="Genomic_DNA"/>
</dbReference>
<sequence>PERRRATQRSLRDPKKPRTGEKKSGLRATRRAAEGRDGREGRGAGSAGGAVSGGRADRPRREPQAPNMPAAAYVALSRVEFDANWRFLGDPGVHHFTPARFH</sequence>
<keyword evidence="3" id="KW-1185">Reference proteome</keyword>